<feature type="transmembrane region" description="Helical" evidence="2">
    <location>
        <begin position="264"/>
        <end position="286"/>
    </location>
</feature>
<sequence>MPDWMDNLVQQPLYQLEQTIAQVTWGFNRAGLFIIDVLDRFRAQLVSHGFTKALDTVSTEILGISRPVVELSLTIGMLLIIATPVIRFQWVNIKKVLGLAVIVPLLLPMLAGGFQDIDAARSDLGSLFYNQIFSGSSFNIAPGDANQGTDRGILVDGSGQIPAYGPRNDGRSGLRGVDIAASYLWATRADVMESSRLLPTAFEQQYFPYDIGAFGDQDSAVRWQLIERAGGGITRTVYGLILVAFAFLETLINVAFTLALGFQLIALIIATLFMWFTPFEGMVVGIIKKMADLMLQSWGISAVQGLTLAAVVGAANQSGSIAVLGVGILGLALEIVYVTVAYKAVIGAITGMGSGGGISSVGRALAPAAALATGGIGAAVGMATAAPKAAAAYATARQSGASSSAALGYAAQSNRPLAAIGNLATLMGYGNSEFTAGAAIGQNARERRYGMHSPMARHQLGMHADREQQRGERQQDRQMAMARQQQQEADRVQAMERQAQQAMVRDQAQARQAQQDAERQAERQKRMAREAYEAPIKAIGRPQITEAMTSAYVSAYASDPTSPASVDSVTSAMGLAPGAFGHQTAAVQTVLESLHQTPFAPDLAQRLMVEAGQEGQFRPDTRAEAQNDLIASGMRETAATRRMQTMEQQMQRVPGAIQVSDAEAAAALQQQSSAYAGYSAEHRQRPIERDPVITPTPERLASPPPAALTAPAEQRRTTGYGRTPRRSRAGHSATR</sequence>
<feature type="region of interest" description="Disordered" evidence="1">
    <location>
        <begin position="675"/>
        <end position="735"/>
    </location>
</feature>
<feature type="transmembrane region" description="Helical" evidence="2">
    <location>
        <begin position="321"/>
        <end position="342"/>
    </location>
</feature>
<protein>
    <recommendedName>
        <fullName evidence="5">TrbL/VirB6 plasmid conjugal transfer protein</fullName>
    </recommendedName>
</protein>
<feature type="compositionally biased region" description="Basic residues" evidence="1">
    <location>
        <begin position="723"/>
        <end position="735"/>
    </location>
</feature>
<proteinExistence type="predicted"/>
<reference evidence="3 4" key="1">
    <citation type="journal article" date="2011" name="Stand. Genomic Sci.">
        <title>Complete genome sequence of the filamentous gliding predatory bacterium Herpetosiphon aurantiacus type strain (114-95(T)).</title>
        <authorList>
            <person name="Kiss H."/>
            <person name="Nett M."/>
            <person name="Domin N."/>
            <person name="Martin K."/>
            <person name="Maresca J.A."/>
            <person name="Copeland A."/>
            <person name="Lapidus A."/>
            <person name="Lucas S."/>
            <person name="Berry K.W."/>
            <person name="Glavina Del Rio T."/>
            <person name="Dalin E."/>
            <person name="Tice H."/>
            <person name="Pitluck S."/>
            <person name="Richardson P."/>
            <person name="Bruce D."/>
            <person name="Goodwin L."/>
            <person name="Han C."/>
            <person name="Detter J.C."/>
            <person name="Schmutz J."/>
            <person name="Brettin T."/>
            <person name="Land M."/>
            <person name="Hauser L."/>
            <person name="Kyrpides N.C."/>
            <person name="Ivanova N."/>
            <person name="Goker M."/>
            <person name="Woyke T."/>
            <person name="Klenk H.P."/>
            <person name="Bryant D.A."/>
        </authorList>
    </citation>
    <scope>NUCLEOTIDE SEQUENCE [LARGE SCALE GENOMIC DNA]</scope>
    <source>
        <strain evidence="4">ATCC 23779 / DSM 785 / 114-95</strain>
        <plasmid evidence="3">pHAU02</plasmid>
    </source>
</reference>
<evidence type="ECO:0000313" key="3">
    <source>
        <dbReference type="EMBL" id="ABX07873.1"/>
    </source>
</evidence>
<feature type="transmembrane region" description="Helical" evidence="2">
    <location>
        <begin position="298"/>
        <end position="315"/>
    </location>
</feature>
<feature type="compositionally biased region" description="Basic and acidic residues" evidence="1">
    <location>
        <begin position="680"/>
        <end position="691"/>
    </location>
</feature>
<keyword evidence="4" id="KW-1185">Reference proteome</keyword>
<evidence type="ECO:0000256" key="2">
    <source>
        <dbReference type="SAM" id="Phobius"/>
    </source>
</evidence>
<keyword evidence="2" id="KW-0812">Transmembrane</keyword>
<name>A9B959_HERA2</name>
<feature type="transmembrane region" description="Helical" evidence="2">
    <location>
        <begin position="237"/>
        <end position="258"/>
    </location>
</feature>
<accession>A9B959</accession>
<feature type="compositionally biased region" description="Basic and acidic residues" evidence="1">
    <location>
        <begin position="463"/>
        <end position="476"/>
    </location>
</feature>
<evidence type="ECO:0008006" key="5">
    <source>
        <dbReference type="Google" id="ProtNLM"/>
    </source>
</evidence>
<feature type="transmembrane region" description="Helical" evidence="2">
    <location>
        <begin position="68"/>
        <end position="90"/>
    </location>
</feature>
<feature type="compositionally biased region" description="Basic and acidic residues" evidence="1">
    <location>
        <begin position="516"/>
        <end position="529"/>
    </location>
</feature>
<gene>
    <name evidence="3" type="ordered locus">Haur_5246</name>
</gene>
<geneLocation type="plasmid" evidence="3 4">
    <name>pHAU02</name>
</geneLocation>
<feature type="compositionally biased region" description="Low complexity" evidence="1">
    <location>
        <begin position="497"/>
        <end position="515"/>
    </location>
</feature>
<dbReference type="Proteomes" id="UP000000787">
    <property type="component" value="Plasmid pHAU02"/>
</dbReference>
<keyword evidence="3" id="KW-0614">Plasmid</keyword>
<organism evidence="3 4">
    <name type="scientific">Herpetosiphon aurantiacus (strain ATCC 23779 / DSM 785 / 114-95)</name>
    <dbReference type="NCBI Taxonomy" id="316274"/>
    <lineage>
        <taxon>Bacteria</taxon>
        <taxon>Bacillati</taxon>
        <taxon>Chloroflexota</taxon>
        <taxon>Chloroflexia</taxon>
        <taxon>Herpetosiphonales</taxon>
        <taxon>Herpetosiphonaceae</taxon>
        <taxon>Herpetosiphon</taxon>
    </lineage>
</organism>
<keyword evidence="2" id="KW-0472">Membrane</keyword>
<feature type="compositionally biased region" description="Low complexity" evidence="1">
    <location>
        <begin position="707"/>
        <end position="722"/>
    </location>
</feature>
<dbReference type="KEGG" id="hau:Haur_5246"/>
<evidence type="ECO:0000313" key="4">
    <source>
        <dbReference type="Proteomes" id="UP000000787"/>
    </source>
</evidence>
<evidence type="ECO:0000256" key="1">
    <source>
        <dbReference type="SAM" id="MobiDB-lite"/>
    </source>
</evidence>
<dbReference type="HOGENOM" id="CLU_377135_0_0_0"/>
<feature type="region of interest" description="Disordered" evidence="1">
    <location>
        <begin position="463"/>
        <end position="529"/>
    </location>
</feature>
<dbReference type="BioCyc" id="HAUR316274:GHYA-5308-MONOMER"/>
<dbReference type="AlphaFoldDB" id="A9B959"/>
<dbReference type="InParanoid" id="A9B959"/>
<feature type="transmembrane region" description="Helical" evidence="2">
    <location>
        <begin position="96"/>
        <end position="114"/>
    </location>
</feature>
<dbReference type="EMBL" id="CP000877">
    <property type="protein sequence ID" value="ABX07873.1"/>
    <property type="molecule type" value="Genomic_DNA"/>
</dbReference>
<feature type="compositionally biased region" description="Low complexity" evidence="1">
    <location>
        <begin position="477"/>
        <end position="487"/>
    </location>
</feature>
<keyword evidence="2" id="KW-1133">Transmembrane helix</keyword>